<sequence>MRTRRAGAGRLVVARGGSAGLRVRGGVEVRRRREAVLVGRAFSDVVAVIVTPGEVRVVLGPGVGRRQWA</sequence>
<reference evidence="1 2" key="1">
    <citation type="submission" date="2020-05" db="EMBL/GenBank/DDBJ databases">
        <title>Genomic Encyclopedia of Type Strains, Phase III (KMG-III): the genomes of soil and plant-associated and newly described type strains.</title>
        <authorList>
            <person name="Whitman W."/>
        </authorList>
    </citation>
    <scope>NUCLEOTIDE SEQUENCE [LARGE SCALE GENOMIC DNA]</scope>
    <source>
        <strain evidence="1 2">KCTC 19046</strain>
    </source>
</reference>
<accession>A0ABX2A4R1</accession>
<organism evidence="1 2">
    <name type="scientific">Isoptericola halotolerans</name>
    <dbReference type="NCBI Taxonomy" id="300560"/>
    <lineage>
        <taxon>Bacteria</taxon>
        <taxon>Bacillati</taxon>
        <taxon>Actinomycetota</taxon>
        <taxon>Actinomycetes</taxon>
        <taxon>Micrococcales</taxon>
        <taxon>Promicromonosporaceae</taxon>
        <taxon>Isoptericola</taxon>
    </lineage>
</organism>
<protein>
    <submittedName>
        <fullName evidence="1">Uncharacterized protein</fullName>
    </submittedName>
</protein>
<dbReference type="Proteomes" id="UP000757540">
    <property type="component" value="Unassembled WGS sequence"/>
</dbReference>
<name>A0ABX2A4R1_9MICO</name>
<evidence type="ECO:0000313" key="1">
    <source>
        <dbReference type="EMBL" id="NOV97629.1"/>
    </source>
</evidence>
<dbReference type="RefSeq" id="WP_171783812.1">
    <property type="nucleotide sequence ID" value="NZ_BAAAML010000009.1"/>
</dbReference>
<proteinExistence type="predicted"/>
<gene>
    <name evidence="1" type="ORF">HDG69_002204</name>
</gene>
<dbReference type="EMBL" id="JABEZU010000002">
    <property type="protein sequence ID" value="NOV97629.1"/>
    <property type="molecule type" value="Genomic_DNA"/>
</dbReference>
<keyword evidence="2" id="KW-1185">Reference proteome</keyword>
<comment type="caution">
    <text evidence="1">The sequence shown here is derived from an EMBL/GenBank/DDBJ whole genome shotgun (WGS) entry which is preliminary data.</text>
</comment>
<evidence type="ECO:0000313" key="2">
    <source>
        <dbReference type="Proteomes" id="UP000757540"/>
    </source>
</evidence>